<evidence type="ECO:0000313" key="3">
    <source>
        <dbReference type="Proteomes" id="UP001208570"/>
    </source>
</evidence>
<comment type="caution">
    <text evidence="2">The sequence shown here is derived from an EMBL/GenBank/DDBJ whole genome shotgun (WGS) entry which is preliminary data.</text>
</comment>
<gene>
    <name evidence="2" type="ORF">LSH36_230g05037</name>
</gene>
<proteinExistence type="predicted"/>
<feature type="non-terminal residue" evidence="2">
    <location>
        <position position="85"/>
    </location>
</feature>
<keyword evidence="3" id="KW-1185">Reference proteome</keyword>
<name>A0AAD9N6D1_9ANNE</name>
<accession>A0AAD9N6D1</accession>
<protein>
    <submittedName>
        <fullName evidence="2">Uncharacterized protein</fullName>
    </submittedName>
</protein>
<evidence type="ECO:0000313" key="2">
    <source>
        <dbReference type="EMBL" id="KAK2155829.1"/>
    </source>
</evidence>
<feature type="compositionally biased region" description="Acidic residues" evidence="1">
    <location>
        <begin position="57"/>
        <end position="73"/>
    </location>
</feature>
<dbReference type="EMBL" id="JAODUP010000230">
    <property type="protein sequence ID" value="KAK2155829.1"/>
    <property type="molecule type" value="Genomic_DNA"/>
</dbReference>
<dbReference type="AlphaFoldDB" id="A0AAD9N6D1"/>
<reference evidence="2" key="1">
    <citation type="journal article" date="2023" name="Mol. Biol. Evol.">
        <title>Third-Generation Sequencing Reveals the Adaptive Role of the Epigenome in Three Deep-Sea Polychaetes.</title>
        <authorList>
            <person name="Perez M."/>
            <person name="Aroh O."/>
            <person name="Sun Y."/>
            <person name="Lan Y."/>
            <person name="Juniper S.K."/>
            <person name="Young C.R."/>
            <person name="Angers B."/>
            <person name="Qian P.Y."/>
        </authorList>
    </citation>
    <scope>NUCLEOTIDE SEQUENCE</scope>
    <source>
        <strain evidence="2">P08H-3</strain>
    </source>
</reference>
<sequence length="85" mass="9828">MAEILSVERLIQRTMNGNNPHLPSKVNHLEIDEELDEIPELTSQSNRKSKRRRPIVDQDDDEPEIQDNTDDESPVLHVDLSDLDQ</sequence>
<organism evidence="2 3">
    <name type="scientific">Paralvinella palmiformis</name>
    <dbReference type="NCBI Taxonomy" id="53620"/>
    <lineage>
        <taxon>Eukaryota</taxon>
        <taxon>Metazoa</taxon>
        <taxon>Spiralia</taxon>
        <taxon>Lophotrochozoa</taxon>
        <taxon>Annelida</taxon>
        <taxon>Polychaeta</taxon>
        <taxon>Sedentaria</taxon>
        <taxon>Canalipalpata</taxon>
        <taxon>Terebellida</taxon>
        <taxon>Terebelliformia</taxon>
        <taxon>Alvinellidae</taxon>
        <taxon>Paralvinella</taxon>
    </lineage>
</organism>
<dbReference type="Proteomes" id="UP001208570">
    <property type="component" value="Unassembled WGS sequence"/>
</dbReference>
<feature type="region of interest" description="Disordered" evidence="1">
    <location>
        <begin position="36"/>
        <end position="85"/>
    </location>
</feature>
<evidence type="ECO:0000256" key="1">
    <source>
        <dbReference type="SAM" id="MobiDB-lite"/>
    </source>
</evidence>